<dbReference type="Pfam" id="PF12833">
    <property type="entry name" value="HTH_18"/>
    <property type="match status" value="1"/>
</dbReference>
<evidence type="ECO:0000256" key="2">
    <source>
        <dbReference type="ARBA" id="ARBA00023125"/>
    </source>
</evidence>
<sequence>MYPKMYLYKRIVQSRLFIDSHYAEAIDLDNIADEALFSRFHFIRLFSSIFGQTPHQYLTSLRIEKSKELLRAGESVSSTCFAVGFESLGSFTSLFKRRTGQNPSLYRRQMMEREDTIKQNPLHFIPGCFAEQKGWKNSNFEEMKAC</sequence>
<dbReference type="InterPro" id="IPR018060">
    <property type="entry name" value="HTH_AraC"/>
</dbReference>
<dbReference type="InterPro" id="IPR009057">
    <property type="entry name" value="Homeodomain-like_sf"/>
</dbReference>
<dbReference type="InterPro" id="IPR018062">
    <property type="entry name" value="HTH_AraC-typ_CS"/>
</dbReference>
<feature type="domain" description="HTH araC/xylS-type" evidence="4">
    <location>
        <begin position="12"/>
        <end position="109"/>
    </location>
</feature>
<evidence type="ECO:0000313" key="6">
    <source>
        <dbReference type="Proteomes" id="UP000184048"/>
    </source>
</evidence>
<dbReference type="AlphaFoldDB" id="A0A1M4ZHT5"/>
<evidence type="ECO:0000256" key="1">
    <source>
        <dbReference type="ARBA" id="ARBA00023015"/>
    </source>
</evidence>
<name>A0A1M4ZHT5_9BACT</name>
<dbReference type="Proteomes" id="UP000184048">
    <property type="component" value="Unassembled WGS sequence"/>
</dbReference>
<dbReference type="GO" id="GO:0003700">
    <property type="term" value="F:DNA-binding transcription factor activity"/>
    <property type="evidence" value="ECO:0007669"/>
    <property type="project" value="InterPro"/>
</dbReference>
<evidence type="ECO:0000313" key="5">
    <source>
        <dbReference type="EMBL" id="SHF17599.1"/>
    </source>
</evidence>
<dbReference type="PANTHER" id="PTHR46796">
    <property type="entry name" value="HTH-TYPE TRANSCRIPTIONAL ACTIVATOR RHAS-RELATED"/>
    <property type="match status" value="1"/>
</dbReference>
<keyword evidence="2 5" id="KW-0238">DNA-binding</keyword>
<dbReference type="RefSeq" id="WP_072835150.1">
    <property type="nucleotide sequence ID" value="NZ_FQUU01000007.1"/>
</dbReference>
<dbReference type="PROSITE" id="PS01124">
    <property type="entry name" value="HTH_ARAC_FAMILY_2"/>
    <property type="match status" value="1"/>
</dbReference>
<proteinExistence type="predicted"/>
<keyword evidence="1" id="KW-0805">Transcription regulation</keyword>
<protein>
    <submittedName>
        <fullName evidence="5">AraC-type DNA-binding protein</fullName>
    </submittedName>
</protein>
<dbReference type="Gene3D" id="1.10.10.60">
    <property type="entry name" value="Homeodomain-like"/>
    <property type="match status" value="2"/>
</dbReference>
<keyword evidence="3" id="KW-0804">Transcription</keyword>
<dbReference type="PROSITE" id="PS00041">
    <property type="entry name" value="HTH_ARAC_FAMILY_1"/>
    <property type="match status" value="1"/>
</dbReference>
<evidence type="ECO:0000259" key="4">
    <source>
        <dbReference type="PROSITE" id="PS01124"/>
    </source>
</evidence>
<dbReference type="InterPro" id="IPR050204">
    <property type="entry name" value="AraC_XylS_family_regulators"/>
</dbReference>
<accession>A0A1M4ZHT5</accession>
<evidence type="ECO:0000256" key="3">
    <source>
        <dbReference type="ARBA" id="ARBA00023163"/>
    </source>
</evidence>
<dbReference type="GO" id="GO:0043565">
    <property type="term" value="F:sequence-specific DNA binding"/>
    <property type="evidence" value="ECO:0007669"/>
    <property type="project" value="InterPro"/>
</dbReference>
<dbReference type="STRING" id="1121884.SAMN02745131_01949"/>
<dbReference type="SUPFAM" id="SSF46689">
    <property type="entry name" value="Homeodomain-like"/>
    <property type="match status" value="2"/>
</dbReference>
<dbReference type="OrthoDB" id="9816011at2"/>
<dbReference type="EMBL" id="FQUU01000007">
    <property type="protein sequence ID" value="SHF17599.1"/>
    <property type="molecule type" value="Genomic_DNA"/>
</dbReference>
<gene>
    <name evidence="5" type="ORF">SAMN02745131_01949</name>
</gene>
<organism evidence="5 6">
    <name type="scientific">Flavisolibacter ginsengisoli DSM 18119</name>
    <dbReference type="NCBI Taxonomy" id="1121884"/>
    <lineage>
        <taxon>Bacteria</taxon>
        <taxon>Pseudomonadati</taxon>
        <taxon>Bacteroidota</taxon>
        <taxon>Chitinophagia</taxon>
        <taxon>Chitinophagales</taxon>
        <taxon>Chitinophagaceae</taxon>
        <taxon>Flavisolibacter</taxon>
    </lineage>
</organism>
<keyword evidence="6" id="KW-1185">Reference proteome</keyword>
<reference evidence="5 6" key="1">
    <citation type="submission" date="2016-11" db="EMBL/GenBank/DDBJ databases">
        <authorList>
            <person name="Jaros S."/>
            <person name="Januszkiewicz K."/>
            <person name="Wedrychowicz H."/>
        </authorList>
    </citation>
    <scope>NUCLEOTIDE SEQUENCE [LARGE SCALE GENOMIC DNA]</scope>
    <source>
        <strain evidence="5 6">DSM 18119</strain>
    </source>
</reference>
<dbReference type="SMART" id="SM00342">
    <property type="entry name" value="HTH_ARAC"/>
    <property type="match status" value="1"/>
</dbReference>